<proteinExistence type="predicted"/>
<feature type="domain" description="Septum formation-related" evidence="1">
    <location>
        <begin position="50"/>
        <end position="158"/>
    </location>
</feature>
<dbReference type="Proteomes" id="UP001500974">
    <property type="component" value="Unassembled WGS sequence"/>
</dbReference>
<organism evidence="2 3">
    <name type="scientific">Arthrobacter parietis</name>
    <dbReference type="NCBI Taxonomy" id="271434"/>
    <lineage>
        <taxon>Bacteria</taxon>
        <taxon>Bacillati</taxon>
        <taxon>Actinomycetota</taxon>
        <taxon>Actinomycetes</taxon>
        <taxon>Micrococcales</taxon>
        <taxon>Micrococcaceae</taxon>
        <taxon>Arthrobacter</taxon>
    </lineage>
</organism>
<dbReference type="InterPro" id="IPR026004">
    <property type="entry name" value="Septum_form"/>
</dbReference>
<gene>
    <name evidence="2" type="ORF">GCM10009784_09200</name>
</gene>
<reference evidence="2 3" key="1">
    <citation type="journal article" date="2019" name="Int. J. Syst. Evol. Microbiol.">
        <title>The Global Catalogue of Microorganisms (GCM) 10K type strain sequencing project: providing services to taxonomists for standard genome sequencing and annotation.</title>
        <authorList>
            <consortium name="The Broad Institute Genomics Platform"/>
            <consortium name="The Broad Institute Genome Sequencing Center for Infectious Disease"/>
            <person name="Wu L."/>
            <person name="Ma J."/>
        </authorList>
    </citation>
    <scope>NUCLEOTIDE SEQUENCE [LARGE SCALE GENOMIC DNA]</scope>
    <source>
        <strain evidence="2 3">JCM 14917</strain>
    </source>
</reference>
<keyword evidence="3" id="KW-1185">Reference proteome</keyword>
<sequence>MKSKALVALSFCAIFGVTGCYSLDTGVVERDESGQVTAPAEFDAMNIGVGDCANYPKEQEKASEEESYSFSEITVLPCSSEHDLEAYATTDLPDGDFPGDSEIVALAEEFCYNEFPGFIGTEYEESSLYFESFTPTKASWAFDGDREILCLVSGDEGELLTGSMKGSGR</sequence>
<dbReference type="PROSITE" id="PS51257">
    <property type="entry name" value="PROKAR_LIPOPROTEIN"/>
    <property type="match status" value="1"/>
</dbReference>
<evidence type="ECO:0000259" key="1">
    <source>
        <dbReference type="Pfam" id="PF13845"/>
    </source>
</evidence>
<evidence type="ECO:0000313" key="3">
    <source>
        <dbReference type="Proteomes" id="UP001500974"/>
    </source>
</evidence>
<comment type="caution">
    <text evidence="2">The sequence shown here is derived from an EMBL/GenBank/DDBJ whole genome shotgun (WGS) entry which is preliminary data.</text>
</comment>
<dbReference type="EMBL" id="BAAAON010000001">
    <property type="protein sequence ID" value="GAA2173722.1"/>
    <property type="molecule type" value="Genomic_DNA"/>
</dbReference>
<dbReference type="RefSeq" id="WP_346027661.1">
    <property type="nucleotide sequence ID" value="NZ_BAAAON010000001.1"/>
</dbReference>
<protein>
    <recommendedName>
        <fullName evidence="1">Septum formation-related domain-containing protein</fullName>
    </recommendedName>
</protein>
<accession>A0ABN3AS91</accession>
<name>A0ABN3AS91_9MICC</name>
<evidence type="ECO:0000313" key="2">
    <source>
        <dbReference type="EMBL" id="GAA2173722.1"/>
    </source>
</evidence>
<dbReference type="Pfam" id="PF13845">
    <property type="entry name" value="Septum_form"/>
    <property type="match status" value="1"/>
</dbReference>